<dbReference type="SUPFAM" id="SSF52540">
    <property type="entry name" value="P-loop containing nucleoside triphosphate hydrolases"/>
    <property type="match status" value="1"/>
</dbReference>
<evidence type="ECO:0000259" key="3">
    <source>
        <dbReference type="Pfam" id="PF23598"/>
    </source>
</evidence>
<dbReference type="Gene3D" id="3.80.10.10">
    <property type="entry name" value="Ribonuclease Inhibitor"/>
    <property type="match status" value="1"/>
</dbReference>
<dbReference type="OMA" id="ESTCLME"/>
<dbReference type="Pfam" id="PF23598">
    <property type="entry name" value="LRR_14"/>
    <property type="match status" value="1"/>
</dbReference>
<dbReference type="GO" id="GO:0051707">
    <property type="term" value="P:response to other organism"/>
    <property type="evidence" value="ECO:0007669"/>
    <property type="project" value="UniProtKB-ARBA"/>
</dbReference>
<keyword evidence="1" id="KW-0677">Repeat</keyword>
<dbReference type="Proteomes" id="UP000824469">
    <property type="component" value="Unassembled WGS sequence"/>
</dbReference>
<dbReference type="GO" id="GO:0006952">
    <property type="term" value="P:defense response"/>
    <property type="evidence" value="ECO:0007669"/>
    <property type="project" value="UniProtKB-KW"/>
</dbReference>
<dbReference type="InterPro" id="IPR002182">
    <property type="entry name" value="NB-ARC"/>
</dbReference>
<evidence type="ECO:0000259" key="2">
    <source>
        <dbReference type="Pfam" id="PF00931"/>
    </source>
</evidence>
<dbReference type="PANTHER" id="PTHR11017:SF385">
    <property type="entry name" value="DISEASE RESISTANCE PROTEIN (TIR-NBS-LRR CLASS)-RELATED"/>
    <property type="match status" value="1"/>
</dbReference>
<keyword evidence="5" id="KW-1185">Reference proteome</keyword>
<feature type="domain" description="Disease resistance R13L4/SHOC-2-like LRR" evidence="3">
    <location>
        <begin position="321"/>
        <end position="426"/>
    </location>
</feature>
<name>A0AA38BS22_TAXCH</name>
<dbReference type="InterPro" id="IPR044974">
    <property type="entry name" value="Disease_R_plants"/>
</dbReference>
<organism evidence="4 5">
    <name type="scientific">Taxus chinensis</name>
    <name type="common">Chinese yew</name>
    <name type="synonym">Taxus wallichiana var. chinensis</name>
    <dbReference type="NCBI Taxonomy" id="29808"/>
    <lineage>
        <taxon>Eukaryota</taxon>
        <taxon>Viridiplantae</taxon>
        <taxon>Streptophyta</taxon>
        <taxon>Embryophyta</taxon>
        <taxon>Tracheophyta</taxon>
        <taxon>Spermatophyta</taxon>
        <taxon>Pinopsida</taxon>
        <taxon>Pinidae</taxon>
        <taxon>Conifers II</taxon>
        <taxon>Cupressales</taxon>
        <taxon>Taxaceae</taxon>
        <taxon>Taxus</taxon>
    </lineage>
</organism>
<gene>
    <name evidence="4" type="ORF">KI387_033293</name>
</gene>
<protein>
    <recommendedName>
        <fullName evidence="6">NB-ARC domain-containing protein</fullName>
    </recommendedName>
</protein>
<dbReference type="InterPro" id="IPR032675">
    <property type="entry name" value="LRR_dom_sf"/>
</dbReference>
<evidence type="ECO:0000313" key="5">
    <source>
        <dbReference type="Proteomes" id="UP000824469"/>
    </source>
</evidence>
<sequence>DEGRILKSIVNFVLKAVKTVPLEVAKYPVAIDEIVQDFETSTLQARESEQHVQIVGIVGFGGSGKTTLAMEVYNRKCSSINRSSFLFDVRDAAARNALHDKQKKLLQDLCVQNESFDNIKEGKAIIANRLRSLHESVLIVLDDVDHEDQVDALLPPKESLGLGSLILVTTREGGVLTNSVFLCFDFAFPAQEEMLLRGLMATTRKVREYWWSRDCPSYFEQPLKEYTEMMRNSSPTTGLQLLVKENDFTQEYAELSTDLVWLRWFDIQHRHLPSWLSLEKLRVLEIYKATGLIDLWEDEANLPLQLRELVIQWSWFRRLPKSLGRLNHLKKLCLIDSSLEYLPEEFCLLQSLEHLHLERCCLESLPTHFGDLINLRHLNLSDCMKLRMLCGSFKQLKHLEYLNLESCEKLALASEDLENITKLKGFERFRLQGIARVASPYHKSGFFESAESARYQQLEEITSQHWAADQTGDATNRESVDDKLANVSWKLVLFD</sequence>
<dbReference type="EMBL" id="JAHRHJ020003813">
    <property type="protein sequence ID" value="KAH9289176.1"/>
    <property type="molecule type" value="Genomic_DNA"/>
</dbReference>
<dbReference type="Pfam" id="PF00931">
    <property type="entry name" value="NB-ARC"/>
    <property type="match status" value="1"/>
</dbReference>
<dbReference type="InterPro" id="IPR055414">
    <property type="entry name" value="LRR_R13L4/SHOC2-like"/>
</dbReference>
<dbReference type="PRINTS" id="PR00364">
    <property type="entry name" value="DISEASERSIST"/>
</dbReference>
<comment type="caution">
    <text evidence="4">The sequence shown here is derived from an EMBL/GenBank/DDBJ whole genome shotgun (WGS) entry which is preliminary data.</text>
</comment>
<reference evidence="4 5" key="1">
    <citation type="journal article" date="2021" name="Nat. Plants">
        <title>The Taxus genome provides insights into paclitaxel biosynthesis.</title>
        <authorList>
            <person name="Xiong X."/>
            <person name="Gou J."/>
            <person name="Liao Q."/>
            <person name="Li Y."/>
            <person name="Zhou Q."/>
            <person name="Bi G."/>
            <person name="Li C."/>
            <person name="Du R."/>
            <person name="Wang X."/>
            <person name="Sun T."/>
            <person name="Guo L."/>
            <person name="Liang H."/>
            <person name="Lu P."/>
            <person name="Wu Y."/>
            <person name="Zhang Z."/>
            <person name="Ro D.K."/>
            <person name="Shang Y."/>
            <person name="Huang S."/>
            <person name="Yan J."/>
        </authorList>
    </citation>
    <scope>NUCLEOTIDE SEQUENCE [LARGE SCALE GENOMIC DNA]</scope>
    <source>
        <strain evidence="4">Ta-2019</strain>
    </source>
</reference>
<dbReference type="Gene3D" id="3.40.50.300">
    <property type="entry name" value="P-loop containing nucleotide triphosphate hydrolases"/>
    <property type="match status" value="1"/>
</dbReference>
<proteinExistence type="predicted"/>
<evidence type="ECO:0000313" key="4">
    <source>
        <dbReference type="EMBL" id="KAH9289176.1"/>
    </source>
</evidence>
<dbReference type="AlphaFoldDB" id="A0AA38BS22"/>
<dbReference type="GO" id="GO:0043531">
    <property type="term" value="F:ADP binding"/>
    <property type="evidence" value="ECO:0007669"/>
    <property type="project" value="InterPro"/>
</dbReference>
<feature type="domain" description="NB-ARC" evidence="2">
    <location>
        <begin position="49"/>
        <end position="175"/>
    </location>
</feature>
<dbReference type="SUPFAM" id="SSF52058">
    <property type="entry name" value="L domain-like"/>
    <property type="match status" value="1"/>
</dbReference>
<accession>A0AA38BS22</accession>
<feature type="non-terminal residue" evidence="4">
    <location>
        <position position="1"/>
    </location>
</feature>
<dbReference type="PANTHER" id="PTHR11017">
    <property type="entry name" value="LEUCINE-RICH REPEAT-CONTAINING PROTEIN"/>
    <property type="match status" value="1"/>
</dbReference>
<evidence type="ECO:0000256" key="1">
    <source>
        <dbReference type="ARBA" id="ARBA00022737"/>
    </source>
</evidence>
<evidence type="ECO:0008006" key="6">
    <source>
        <dbReference type="Google" id="ProtNLM"/>
    </source>
</evidence>
<dbReference type="InterPro" id="IPR027417">
    <property type="entry name" value="P-loop_NTPase"/>
</dbReference>